<feature type="compositionally biased region" description="Basic and acidic residues" evidence="1">
    <location>
        <begin position="211"/>
        <end position="230"/>
    </location>
</feature>
<dbReference type="Proteomes" id="UP001055125">
    <property type="component" value="Unassembled WGS sequence"/>
</dbReference>
<dbReference type="EMBL" id="BPQP01000100">
    <property type="protein sequence ID" value="GJD97679.1"/>
    <property type="molecule type" value="Genomic_DNA"/>
</dbReference>
<feature type="region of interest" description="Disordered" evidence="1">
    <location>
        <begin position="211"/>
        <end position="244"/>
    </location>
</feature>
<proteinExistence type="predicted"/>
<dbReference type="RefSeq" id="WP_238246735.1">
    <property type="nucleotide sequence ID" value="NZ_BPQP01000100.1"/>
</dbReference>
<comment type="caution">
    <text evidence="3">The sequence shown here is derived from an EMBL/GenBank/DDBJ whole genome shotgun (WGS) entry which is preliminary data.</text>
</comment>
<protein>
    <submittedName>
        <fullName evidence="3">Uncharacterized protein</fullName>
    </submittedName>
</protein>
<evidence type="ECO:0000313" key="4">
    <source>
        <dbReference type="Proteomes" id="UP001055125"/>
    </source>
</evidence>
<gene>
    <name evidence="3" type="ORF">OCOJLMKI_4912</name>
</gene>
<evidence type="ECO:0000313" key="3">
    <source>
        <dbReference type="EMBL" id="GJD97679.1"/>
    </source>
</evidence>
<keyword evidence="2" id="KW-0732">Signal</keyword>
<organism evidence="3 4">
    <name type="scientific">Methylobacterium iners</name>
    <dbReference type="NCBI Taxonomy" id="418707"/>
    <lineage>
        <taxon>Bacteria</taxon>
        <taxon>Pseudomonadati</taxon>
        <taxon>Pseudomonadota</taxon>
        <taxon>Alphaproteobacteria</taxon>
        <taxon>Hyphomicrobiales</taxon>
        <taxon>Methylobacteriaceae</taxon>
        <taxon>Methylobacterium</taxon>
    </lineage>
</organism>
<reference evidence="3" key="1">
    <citation type="journal article" date="2021" name="Front. Microbiol.">
        <title>Comprehensive Comparative Genomics and Phenotyping of Methylobacterium Species.</title>
        <authorList>
            <person name="Alessa O."/>
            <person name="Ogura Y."/>
            <person name="Fujitani Y."/>
            <person name="Takami H."/>
            <person name="Hayashi T."/>
            <person name="Sahin N."/>
            <person name="Tani A."/>
        </authorList>
    </citation>
    <scope>NUCLEOTIDE SEQUENCE</scope>
    <source>
        <strain evidence="3">DSM 19015</strain>
    </source>
</reference>
<keyword evidence="4" id="KW-1185">Reference proteome</keyword>
<sequence length="381" mass="41624">MTLLSPSFIQPLARVILGLAALAAASIGDAAEASPDASARLEAAPCPAVDPELYARQRWIPGSQPYGIPFEAWDRATFDALKRRMTACADPANRQRTLMVLRYLDDPYGPLAQVSRQLDAHRATASRNAGLADEIRAELAAAANDPSLINRRARLVRLATKLDTARLPAETQLALRAELNRETSALAAAEAAQTEAREASARQQRLAEVKAAEDRQREAARAAADREAGEQRQQPQARERAEAEAKAADRYYAGRLASLSPELVTLLTRNPALKAPSARAGLLQITAIVESHVLALDTCRARLGGYVAEWTELQRRLGLMQQALLSYYGMPPSELAQTMRLWQARWENTGMSAALKEDLDFMRETCGGSVRAADNLLDFSR</sequence>
<name>A0ABQ4S723_9HYPH</name>
<reference evidence="3" key="2">
    <citation type="submission" date="2021-08" db="EMBL/GenBank/DDBJ databases">
        <authorList>
            <person name="Tani A."/>
            <person name="Ola A."/>
            <person name="Ogura Y."/>
            <person name="Katsura K."/>
            <person name="Hayashi T."/>
        </authorList>
    </citation>
    <scope>NUCLEOTIDE SEQUENCE</scope>
    <source>
        <strain evidence="3">DSM 19015</strain>
    </source>
</reference>
<evidence type="ECO:0000256" key="2">
    <source>
        <dbReference type="SAM" id="SignalP"/>
    </source>
</evidence>
<accession>A0ABQ4S723</accession>
<feature type="signal peptide" evidence="2">
    <location>
        <begin position="1"/>
        <end position="30"/>
    </location>
</feature>
<evidence type="ECO:0000256" key="1">
    <source>
        <dbReference type="SAM" id="MobiDB-lite"/>
    </source>
</evidence>
<feature type="chain" id="PRO_5046102964" evidence="2">
    <location>
        <begin position="31"/>
        <end position="381"/>
    </location>
</feature>